<dbReference type="GO" id="GO:0034707">
    <property type="term" value="C:chloride channel complex"/>
    <property type="evidence" value="ECO:0007669"/>
    <property type="project" value="UniProtKB-KW"/>
</dbReference>
<dbReference type="Proteomes" id="UP000052978">
    <property type="component" value="Unassembled WGS sequence"/>
</dbReference>
<feature type="transmembrane region" description="Helical" evidence="10">
    <location>
        <begin position="108"/>
        <end position="131"/>
    </location>
</feature>
<keyword evidence="10" id="KW-1133">Transmembrane helix</keyword>
<evidence type="ECO:0000256" key="7">
    <source>
        <dbReference type="ARBA" id="ARBA00023257"/>
    </source>
</evidence>
<evidence type="ECO:0000313" key="13">
    <source>
        <dbReference type="Proteomes" id="UP000052978"/>
    </source>
</evidence>
<keyword evidence="6" id="KW-0868">Chloride</keyword>
<keyword evidence="8" id="KW-0407">Ion channel</keyword>
<keyword evidence="4" id="KW-0869">Chloride channel</keyword>
<keyword evidence="10" id="KW-0472">Membrane</keyword>
<dbReference type="PRINTS" id="PR00253">
    <property type="entry name" value="GABAARECEPTR"/>
</dbReference>
<keyword evidence="8" id="KW-1071">Ligand-gated ion channel</keyword>
<evidence type="ECO:0000256" key="5">
    <source>
        <dbReference type="ARBA" id="ARBA00023180"/>
    </source>
</evidence>
<dbReference type="SUPFAM" id="SSF90112">
    <property type="entry name" value="Neurotransmitter-gated ion-channel transmembrane pore"/>
    <property type="match status" value="1"/>
</dbReference>
<keyword evidence="8" id="KW-0813">Transport</keyword>
<gene>
    <name evidence="12" type="ORF">D623_10003827</name>
</gene>
<dbReference type="GO" id="GO:0004890">
    <property type="term" value="F:GABA-A receptor activity"/>
    <property type="evidence" value="ECO:0007669"/>
    <property type="project" value="InterPro"/>
</dbReference>
<dbReference type="InterPro" id="IPR006029">
    <property type="entry name" value="Neurotrans-gated_channel_TM"/>
</dbReference>
<feature type="transmembrane region" description="Helical" evidence="10">
    <location>
        <begin position="68"/>
        <end position="88"/>
    </location>
</feature>
<evidence type="ECO:0000313" key="12">
    <source>
        <dbReference type="EMBL" id="EPQ11525.1"/>
    </source>
</evidence>
<protein>
    <submittedName>
        <fullName evidence="12">Gamma-aminobutyric acid receptor subunit alpha-3</fullName>
    </submittedName>
</protein>
<dbReference type="AlphaFoldDB" id="S7N654"/>
<evidence type="ECO:0000256" key="8">
    <source>
        <dbReference type="ARBA" id="ARBA00023286"/>
    </source>
</evidence>
<keyword evidence="2" id="KW-1015">Disulfide bond</keyword>
<dbReference type="InterPro" id="IPR001390">
    <property type="entry name" value="GABAAa_rcpt"/>
</dbReference>
<evidence type="ECO:0000256" key="2">
    <source>
        <dbReference type="ARBA" id="ARBA00023157"/>
    </source>
</evidence>
<dbReference type="PRINTS" id="PR01079">
    <property type="entry name" value="GABAARALPHA"/>
</dbReference>
<keyword evidence="7" id="KW-0628">Postsynaptic cell membrane</keyword>
<dbReference type="GO" id="GO:0045211">
    <property type="term" value="C:postsynaptic membrane"/>
    <property type="evidence" value="ECO:0007669"/>
    <property type="project" value="UniProtKB-SubCell"/>
</dbReference>
<dbReference type="InterPro" id="IPR036719">
    <property type="entry name" value="Neuro-gated_channel_TM_sf"/>
</dbReference>
<evidence type="ECO:0000259" key="11">
    <source>
        <dbReference type="Pfam" id="PF02932"/>
    </source>
</evidence>
<keyword evidence="13" id="KW-1185">Reference proteome</keyword>
<sequence length="260" mass="28954">MTEANVVQSMGSRLRRAVPLITHELGAVVTNLSDLMDHQWSTDHQLVMVELGDYSIVFKFEKIETLSMVLTLMQLMICCVTTVLTMTTLSISARNSLPKVAYATAMDWFIAVCYAFVFSALIEFATVNYFTKRSWAWEGKKVPEALEMKKKTPAAPTKKTGTTFNIVGTTYPINLAKDTEFSTISQGAAPSAPSTPTTIASPKTTYVPDIPTETKTYNSVSKVDKISRIVFPVLFAIFNLVYWATYVNRESAIKGMIRKQ</sequence>
<evidence type="ECO:0000256" key="9">
    <source>
        <dbReference type="ARBA" id="ARBA00034104"/>
    </source>
</evidence>
<proteinExistence type="predicted"/>
<reference evidence="12 13" key="1">
    <citation type="journal article" date="2013" name="Nat. Commun.">
        <title>Genome analysis reveals insights into physiology and longevity of the Brandt's bat Myotis brandtii.</title>
        <authorList>
            <person name="Seim I."/>
            <person name="Fang X."/>
            <person name="Xiong Z."/>
            <person name="Lobanov A.V."/>
            <person name="Huang Z."/>
            <person name="Ma S."/>
            <person name="Feng Y."/>
            <person name="Turanov A.A."/>
            <person name="Zhu Y."/>
            <person name="Lenz T.L."/>
            <person name="Gerashchenko M.V."/>
            <person name="Fan D."/>
            <person name="Hee Yim S."/>
            <person name="Yao X."/>
            <person name="Jordan D."/>
            <person name="Xiong Y."/>
            <person name="Ma Y."/>
            <person name="Lyapunov A.N."/>
            <person name="Chen G."/>
            <person name="Kulakova O.I."/>
            <person name="Sun Y."/>
            <person name="Lee S.G."/>
            <person name="Bronson R.T."/>
            <person name="Moskalev A.A."/>
            <person name="Sunyaev S.R."/>
            <person name="Zhang G."/>
            <person name="Krogh A."/>
            <person name="Wang J."/>
            <person name="Gladyshev V.N."/>
        </authorList>
    </citation>
    <scope>NUCLEOTIDE SEQUENCE [LARGE SCALE GENOMIC DNA]</scope>
</reference>
<dbReference type="InterPro" id="IPR006201">
    <property type="entry name" value="Neur_channel"/>
</dbReference>
<keyword evidence="1" id="KW-0770">Synapse</keyword>
<evidence type="ECO:0000256" key="4">
    <source>
        <dbReference type="ARBA" id="ARBA00023173"/>
    </source>
</evidence>
<dbReference type="InterPro" id="IPR038050">
    <property type="entry name" value="Neuro_actylchol_rec"/>
</dbReference>
<evidence type="ECO:0000256" key="6">
    <source>
        <dbReference type="ARBA" id="ARBA00023214"/>
    </source>
</evidence>
<accession>S7N654</accession>
<keyword evidence="10" id="KW-0812">Transmembrane</keyword>
<organism evidence="12 13">
    <name type="scientific">Myotis brandtii</name>
    <name type="common">Brandt's bat</name>
    <dbReference type="NCBI Taxonomy" id="109478"/>
    <lineage>
        <taxon>Eukaryota</taxon>
        <taxon>Metazoa</taxon>
        <taxon>Chordata</taxon>
        <taxon>Craniata</taxon>
        <taxon>Vertebrata</taxon>
        <taxon>Euteleostomi</taxon>
        <taxon>Mammalia</taxon>
        <taxon>Eutheria</taxon>
        <taxon>Laurasiatheria</taxon>
        <taxon>Chiroptera</taxon>
        <taxon>Yangochiroptera</taxon>
        <taxon>Vespertilionidae</taxon>
        <taxon>Myotis</taxon>
    </lineage>
</organism>
<evidence type="ECO:0000256" key="10">
    <source>
        <dbReference type="SAM" id="Phobius"/>
    </source>
</evidence>
<comment type="subcellular location">
    <subcellularLocation>
        <location evidence="9">Postsynaptic cell membrane</location>
        <topology evidence="9">Multi-pass membrane protein</topology>
    </subcellularLocation>
</comment>
<evidence type="ECO:0000256" key="3">
    <source>
        <dbReference type="ARBA" id="ARBA00023170"/>
    </source>
</evidence>
<feature type="transmembrane region" description="Helical" evidence="10">
    <location>
        <begin position="229"/>
        <end position="246"/>
    </location>
</feature>
<evidence type="ECO:0000256" key="1">
    <source>
        <dbReference type="ARBA" id="ARBA00023018"/>
    </source>
</evidence>
<dbReference type="EMBL" id="KE163314">
    <property type="protein sequence ID" value="EPQ11525.1"/>
    <property type="molecule type" value="Genomic_DNA"/>
</dbReference>
<feature type="domain" description="Neurotransmitter-gated ion-channel transmembrane" evidence="11">
    <location>
        <begin position="78"/>
        <end position="243"/>
    </location>
</feature>
<dbReference type="Gene3D" id="1.20.58.390">
    <property type="entry name" value="Neurotransmitter-gated ion-channel transmembrane domain"/>
    <property type="match status" value="1"/>
</dbReference>
<name>S7N654_MYOBR</name>
<dbReference type="InterPro" id="IPR006028">
    <property type="entry name" value="GABAA/Glycine_rcpt"/>
</dbReference>
<keyword evidence="5" id="KW-0325">Glycoprotein</keyword>
<keyword evidence="3 12" id="KW-0675">Receptor</keyword>
<keyword evidence="8" id="KW-0406">Ion transport</keyword>
<dbReference type="PANTHER" id="PTHR18945">
    <property type="entry name" value="NEUROTRANSMITTER GATED ION CHANNEL"/>
    <property type="match status" value="1"/>
</dbReference>
<dbReference type="Pfam" id="PF02932">
    <property type="entry name" value="Neur_chan_memb"/>
    <property type="match status" value="1"/>
</dbReference>
<dbReference type="GO" id="GO:0005254">
    <property type="term" value="F:chloride channel activity"/>
    <property type="evidence" value="ECO:0007669"/>
    <property type="project" value="UniProtKB-KW"/>
</dbReference>